<proteinExistence type="predicted"/>
<evidence type="ECO:0000313" key="2">
    <source>
        <dbReference type="EMBL" id="MEI5909439.1"/>
    </source>
</evidence>
<dbReference type="Proteomes" id="UP001312865">
    <property type="component" value="Unassembled WGS sequence"/>
</dbReference>
<evidence type="ECO:0008006" key="4">
    <source>
        <dbReference type="Google" id="ProtNLM"/>
    </source>
</evidence>
<protein>
    <recommendedName>
        <fullName evidence="4">DUF4879 domain-containing protein</fullName>
    </recommendedName>
</protein>
<comment type="caution">
    <text evidence="2">The sequence shown here is derived from an EMBL/GenBank/DDBJ whole genome shotgun (WGS) entry which is preliminary data.</text>
</comment>
<dbReference type="EMBL" id="JBBAXC010000026">
    <property type="protein sequence ID" value="MEI5909439.1"/>
    <property type="molecule type" value="Genomic_DNA"/>
</dbReference>
<keyword evidence="1" id="KW-0732">Signal</keyword>
<keyword evidence="3" id="KW-1185">Reference proteome</keyword>
<reference evidence="2 3" key="1">
    <citation type="journal article" date="2018" name="J. Microbiol.">
        <title>Bacillus spongiae sp. nov., isolated from sponge of Jeju Island.</title>
        <authorList>
            <person name="Lee G.E."/>
            <person name="Im W.T."/>
            <person name="Park J.S."/>
        </authorList>
    </citation>
    <scope>NUCLEOTIDE SEQUENCE [LARGE SCALE GENOMIC DNA]</scope>
    <source>
        <strain evidence="2 3">135PIL107-10</strain>
    </source>
</reference>
<sequence length="149" mass="16977">MKKFNKLLMIISLAFGGFFLSPSNDVEAAWSEWQSVPKAGVNCQVRVQTDAYNYYSTADTVDIKAESNGACGKLYYMLHLPYNFANFMMVTDEQVGYFTYATPVKYFDINHIDEEVGSRATLDLFSSSNYSEETYLGTVYGHKFTIWPQ</sequence>
<evidence type="ECO:0000256" key="1">
    <source>
        <dbReference type="SAM" id="SignalP"/>
    </source>
</evidence>
<organism evidence="2 3">
    <name type="scientific">Bacillus spongiae</name>
    <dbReference type="NCBI Taxonomy" id="2683610"/>
    <lineage>
        <taxon>Bacteria</taxon>
        <taxon>Bacillati</taxon>
        <taxon>Bacillota</taxon>
        <taxon>Bacilli</taxon>
        <taxon>Bacillales</taxon>
        <taxon>Bacillaceae</taxon>
        <taxon>Bacillus</taxon>
    </lineage>
</organism>
<gene>
    <name evidence="2" type="ORF">WAK64_20635</name>
</gene>
<dbReference type="RefSeq" id="WP_336588883.1">
    <property type="nucleotide sequence ID" value="NZ_JBBAXC010000026.1"/>
</dbReference>
<accession>A0ABU8HK08</accession>
<feature type="signal peptide" evidence="1">
    <location>
        <begin position="1"/>
        <end position="28"/>
    </location>
</feature>
<evidence type="ECO:0000313" key="3">
    <source>
        <dbReference type="Proteomes" id="UP001312865"/>
    </source>
</evidence>
<name>A0ABU8HK08_9BACI</name>
<feature type="chain" id="PRO_5047063531" description="DUF4879 domain-containing protein" evidence="1">
    <location>
        <begin position="29"/>
        <end position="149"/>
    </location>
</feature>